<accession>A0AAX1JCE9</accession>
<dbReference type="PROSITE" id="PS00557">
    <property type="entry name" value="FMN_HYDROXY_ACID_DH_1"/>
    <property type="match status" value="1"/>
</dbReference>
<dbReference type="InterPro" id="IPR012133">
    <property type="entry name" value="Alpha-hydoxy_acid_DH_FMN"/>
</dbReference>
<feature type="binding site" evidence="5">
    <location>
        <begin position="384"/>
        <end position="385"/>
    </location>
    <ligand>
        <name>FMN</name>
        <dbReference type="ChEBI" id="CHEBI:58210"/>
    </ligand>
</feature>
<feature type="binding site" evidence="5">
    <location>
        <position position="158"/>
    </location>
    <ligand>
        <name>FMN</name>
        <dbReference type="ChEBI" id="CHEBI:58210"/>
    </ligand>
</feature>
<dbReference type="InterPro" id="IPR000262">
    <property type="entry name" value="FMN-dep_DH"/>
</dbReference>
<protein>
    <submittedName>
        <fullName evidence="7">Alpha-hydroxy-acid oxidizing protein</fullName>
    </submittedName>
</protein>
<evidence type="ECO:0000256" key="3">
    <source>
        <dbReference type="ARBA" id="ARBA00024042"/>
    </source>
</evidence>
<evidence type="ECO:0000256" key="1">
    <source>
        <dbReference type="ARBA" id="ARBA00001917"/>
    </source>
</evidence>
<dbReference type="GO" id="GO:0010181">
    <property type="term" value="F:FMN binding"/>
    <property type="evidence" value="ECO:0007669"/>
    <property type="project" value="InterPro"/>
</dbReference>
<feature type="binding site" evidence="5">
    <location>
        <position position="333"/>
    </location>
    <ligand>
        <name>glyoxylate</name>
        <dbReference type="ChEBI" id="CHEBI:36655"/>
    </ligand>
</feature>
<feature type="binding site" evidence="5">
    <location>
        <begin position="103"/>
        <end position="105"/>
    </location>
    <ligand>
        <name>FMN</name>
        <dbReference type="ChEBI" id="CHEBI:58210"/>
    </ligand>
</feature>
<comment type="cofactor">
    <cofactor evidence="1">
        <name>FMN</name>
        <dbReference type="ChEBI" id="CHEBI:58210"/>
    </cofactor>
</comment>
<feature type="binding site" evidence="5">
    <location>
        <position position="330"/>
    </location>
    <ligand>
        <name>glyoxylate</name>
        <dbReference type="ChEBI" id="CHEBI:36655"/>
    </ligand>
</feature>
<organism evidence="7 8">
    <name type="scientific">Mycobacterium kubicae</name>
    <dbReference type="NCBI Taxonomy" id="120959"/>
    <lineage>
        <taxon>Bacteria</taxon>
        <taxon>Bacillati</taxon>
        <taxon>Actinomycetota</taxon>
        <taxon>Actinomycetes</taxon>
        <taxon>Mycobacteriales</taxon>
        <taxon>Mycobacteriaceae</taxon>
        <taxon>Mycobacterium</taxon>
        <taxon>Mycobacterium simiae complex</taxon>
    </lineage>
</organism>
<keyword evidence="5" id="KW-0288">FMN</keyword>
<feature type="binding site" evidence="5">
    <location>
        <position position="132"/>
    </location>
    <ligand>
        <name>glyoxylate</name>
        <dbReference type="ChEBI" id="CHEBI:36655"/>
    </ligand>
</feature>
<reference evidence="7" key="1">
    <citation type="submission" date="2020-11" db="EMBL/GenBank/DDBJ databases">
        <title>Intraspecies plasmid and genomic variation of Mycobacterium kubicae revealed by the complete genome sequences of two clinical isolates.</title>
        <authorList>
            <person name="Hendrix J.R."/>
            <person name="Epperson L.E."/>
            <person name="Honda J.R."/>
            <person name="Strong M."/>
        </authorList>
    </citation>
    <scope>NUCLEOTIDE SEQUENCE</scope>
    <source>
        <strain evidence="7">JCM 13573</strain>
    </source>
</reference>
<dbReference type="PANTHER" id="PTHR10578">
    <property type="entry name" value="S -2-HYDROXY-ACID OXIDASE-RELATED"/>
    <property type="match status" value="1"/>
</dbReference>
<comment type="similarity">
    <text evidence="3">Belongs to the FMN-dependent alpha-hydroxy acid dehydrogenase family.</text>
</comment>
<evidence type="ECO:0000313" key="7">
    <source>
        <dbReference type="EMBL" id="QPI38200.1"/>
    </source>
</evidence>
<dbReference type="GO" id="GO:0016491">
    <property type="term" value="F:oxidoreductase activity"/>
    <property type="evidence" value="ECO:0007669"/>
    <property type="project" value="UniProtKB-KW"/>
</dbReference>
<dbReference type="RefSeq" id="WP_085073785.1">
    <property type="nucleotide sequence ID" value="NZ_BLKU01000001.1"/>
</dbReference>
<dbReference type="SUPFAM" id="SSF51395">
    <property type="entry name" value="FMN-linked oxidoreductases"/>
    <property type="match status" value="1"/>
</dbReference>
<keyword evidence="2" id="KW-0560">Oxidoreductase</keyword>
<evidence type="ECO:0000256" key="4">
    <source>
        <dbReference type="PIRSR" id="PIRSR000138-1"/>
    </source>
</evidence>
<proteinExistence type="inferred from homology"/>
<feature type="binding site" evidence="5">
    <location>
        <position position="195"/>
    </location>
    <ligand>
        <name>glyoxylate</name>
        <dbReference type="ChEBI" id="CHEBI:36655"/>
    </ligand>
</feature>
<gene>
    <name evidence="7" type="ORF">I2456_01065</name>
</gene>
<keyword evidence="5" id="KW-0285">Flavoprotein</keyword>
<feature type="binding site" evidence="5">
    <location>
        <begin position="361"/>
        <end position="365"/>
    </location>
    <ligand>
        <name>FMN</name>
        <dbReference type="ChEBI" id="CHEBI:58210"/>
    </ligand>
</feature>
<evidence type="ECO:0000256" key="5">
    <source>
        <dbReference type="PIRSR" id="PIRSR000138-2"/>
    </source>
</evidence>
<evidence type="ECO:0000259" key="6">
    <source>
        <dbReference type="PROSITE" id="PS51349"/>
    </source>
</evidence>
<feature type="domain" description="FMN hydroxy acid dehydrogenase" evidence="6">
    <location>
        <begin position="24"/>
        <end position="434"/>
    </location>
</feature>
<feature type="binding site" evidence="5">
    <location>
        <position position="186"/>
    </location>
    <ligand>
        <name>FMN</name>
        <dbReference type="ChEBI" id="CHEBI:58210"/>
    </ligand>
</feature>
<name>A0AAX1JCE9_9MYCO</name>
<sequence>MTTPGAQPGRQRQETIYRNGVFGQTPPVPTNFGALERAAKAKMSKQAWAYVAGGAGEGAGMTNNRAALDRWAIVPRMLRDCSQRDLSVDLFGRRLPAPLLVAPVGAAGLVHARADVEIGAAAAAVGVPYIFSNQGSAAMEETAAEMDRVAAKAPRWFQLYWSTNDAVVDSFIRRAEAISADALVVTVDTTLLGWRPQDLNLGSLPFTKAIGIAQYTSDEQFMKSVRDRVAAAKAAGERPPIQVTRAAVQTLLTMARNVPGKFFGNLVSPVPRASVETFLDTYSRPSLTWNDIAGLRERTTLPIVVKGLLHPDDARQAVDIGVSGIIVSNHGGRQVDSVIGAADALADVAAAVGGRIPIIFDSGIRCGADIVKALALGADAVTVGRPHIYGLALAGRQGVTEVLQNLIAELDLLLALAGVRAIDELNTDLLRRID</sequence>
<feature type="binding site" evidence="5">
    <location>
        <position position="306"/>
    </location>
    <ligand>
        <name>FMN</name>
        <dbReference type="ChEBI" id="CHEBI:58210"/>
    </ligand>
</feature>
<dbReference type="InterPro" id="IPR037396">
    <property type="entry name" value="FMN_HAD"/>
</dbReference>
<evidence type="ECO:0000256" key="2">
    <source>
        <dbReference type="ARBA" id="ARBA00023002"/>
    </source>
</evidence>
<dbReference type="Gene3D" id="3.20.20.70">
    <property type="entry name" value="Aldolase class I"/>
    <property type="match status" value="1"/>
</dbReference>
<dbReference type="AlphaFoldDB" id="A0AAX1JCE9"/>
<feature type="binding site" evidence="5">
    <location>
        <position position="50"/>
    </location>
    <ligand>
        <name>glyoxylate</name>
        <dbReference type="ChEBI" id="CHEBI:36655"/>
    </ligand>
</feature>
<evidence type="ECO:0000313" key="8">
    <source>
        <dbReference type="Proteomes" id="UP000663583"/>
    </source>
</evidence>
<feature type="binding site" evidence="5">
    <location>
        <position position="328"/>
    </location>
    <ligand>
        <name>FMN</name>
        <dbReference type="ChEBI" id="CHEBI:58210"/>
    </ligand>
</feature>
<dbReference type="PANTHER" id="PTHR10578:SF143">
    <property type="entry name" value="FMN-DEPENDENT ALPHA-HYDROXY ACID DEHYDROGENASE PB1A11.03"/>
    <property type="match status" value="1"/>
</dbReference>
<feature type="active site" description="Proton acceptor" evidence="4">
    <location>
        <position position="330"/>
    </location>
</feature>
<dbReference type="InterPro" id="IPR013785">
    <property type="entry name" value="Aldolase_TIM"/>
</dbReference>
<dbReference type="PIRSF" id="PIRSF000138">
    <property type="entry name" value="Al-hdrx_acd_dh"/>
    <property type="match status" value="1"/>
</dbReference>
<dbReference type="EMBL" id="CP065047">
    <property type="protein sequence ID" value="QPI38200.1"/>
    <property type="molecule type" value="Genomic_DNA"/>
</dbReference>
<feature type="binding site" evidence="5">
    <location>
        <position position="160"/>
    </location>
    <ligand>
        <name>glyoxylate</name>
        <dbReference type="ChEBI" id="CHEBI:36655"/>
    </ligand>
</feature>
<dbReference type="Pfam" id="PF01070">
    <property type="entry name" value="FMN_dh"/>
    <property type="match status" value="1"/>
</dbReference>
<dbReference type="KEGG" id="mku:I2456_01065"/>
<dbReference type="InterPro" id="IPR008259">
    <property type="entry name" value="FMN_hydac_DH_AS"/>
</dbReference>
<dbReference type="Proteomes" id="UP000663583">
    <property type="component" value="Chromosome"/>
</dbReference>
<dbReference type="PROSITE" id="PS51349">
    <property type="entry name" value="FMN_HYDROXY_ACID_DH_2"/>
    <property type="match status" value="1"/>
</dbReference>